<feature type="compositionally biased region" description="Polar residues" evidence="2">
    <location>
        <begin position="1"/>
        <end position="17"/>
    </location>
</feature>
<evidence type="ECO:0000256" key="1">
    <source>
        <dbReference type="SAM" id="Coils"/>
    </source>
</evidence>
<dbReference type="Proteomes" id="UP000313359">
    <property type="component" value="Unassembled WGS sequence"/>
</dbReference>
<reference evidence="3" key="1">
    <citation type="journal article" date="2018" name="Genome Biol. Evol.">
        <title>Genomics and development of Lentinus tigrinus, a white-rot wood-decaying mushroom with dimorphic fruiting bodies.</title>
        <authorList>
            <person name="Wu B."/>
            <person name="Xu Z."/>
            <person name="Knudson A."/>
            <person name="Carlson A."/>
            <person name="Chen N."/>
            <person name="Kovaka S."/>
            <person name="LaButti K."/>
            <person name="Lipzen A."/>
            <person name="Pennachio C."/>
            <person name="Riley R."/>
            <person name="Schakwitz W."/>
            <person name="Umezawa K."/>
            <person name="Ohm R.A."/>
            <person name="Grigoriev I.V."/>
            <person name="Nagy L.G."/>
            <person name="Gibbons J."/>
            <person name="Hibbett D."/>
        </authorList>
    </citation>
    <scope>NUCLEOTIDE SEQUENCE [LARGE SCALE GENOMIC DNA]</scope>
    <source>
        <strain evidence="3">ALCF2SS1-6</strain>
    </source>
</reference>
<dbReference type="STRING" id="1328759.A0A5C2S6N6"/>
<dbReference type="EMBL" id="ML122270">
    <property type="protein sequence ID" value="RPD59370.1"/>
    <property type="molecule type" value="Genomic_DNA"/>
</dbReference>
<organism evidence="3 4">
    <name type="scientific">Lentinus tigrinus ALCF2SS1-6</name>
    <dbReference type="NCBI Taxonomy" id="1328759"/>
    <lineage>
        <taxon>Eukaryota</taxon>
        <taxon>Fungi</taxon>
        <taxon>Dikarya</taxon>
        <taxon>Basidiomycota</taxon>
        <taxon>Agaricomycotina</taxon>
        <taxon>Agaricomycetes</taxon>
        <taxon>Polyporales</taxon>
        <taxon>Polyporaceae</taxon>
        <taxon>Lentinus</taxon>
    </lineage>
</organism>
<evidence type="ECO:0000256" key="2">
    <source>
        <dbReference type="SAM" id="MobiDB-lite"/>
    </source>
</evidence>
<proteinExistence type="predicted"/>
<protein>
    <submittedName>
        <fullName evidence="3">Uncharacterized protein</fullName>
    </submittedName>
</protein>
<keyword evidence="1" id="KW-0175">Coiled coil</keyword>
<evidence type="ECO:0000313" key="3">
    <source>
        <dbReference type="EMBL" id="RPD59370.1"/>
    </source>
</evidence>
<evidence type="ECO:0000313" key="4">
    <source>
        <dbReference type="Proteomes" id="UP000313359"/>
    </source>
</evidence>
<keyword evidence="4" id="KW-1185">Reference proteome</keyword>
<dbReference type="AlphaFoldDB" id="A0A5C2S6N6"/>
<feature type="coiled-coil region" evidence="1">
    <location>
        <begin position="120"/>
        <end position="148"/>
    </location>
</feature>
<sequence>MQSFPPSQHVPSRSNQPYAAPIVTVPASQSRSAPVIPEPCGSARASVPPMTISSLPSIATLSPTESAGLSVTRGDDAGDHRNQPRRRAPRSASAWPPNDDMQTAKWYYARQWYAATSGTLKEFEAHFKTLSKEEKQKQRNDYAKLKKKSQFRVRTCPLSTVPSLSL</sequence>
<feature type="compositionally biased region" description="Basic and acidic residues" evidence="2">
    <location>
        <begin position="73"/>
        <end position="82"/>
    </location>
</feature>
<name>A0A5C2S6N6_9APHY</name>
<feature type="compositionally biased region" description="Polar residues" evidence="2">
    <location>
        <begin position="51"/>
        <end position="69"/>
    </location>
</feature>
<accession>A0A5C2S6N6</accession>
<feature type="region of interest" description="Disordered" evidence="2">
    <location>
        <begin position="1"/>
        <end position="100"/>
    </location>
</feature>
<gene>
    <name evidence="3" type="ORF">L227DRAFT_159224</name>
</gene>